<keyword evidence="7" id="KW-1185">Reference proteome</keyword>
<reference evidence="6 7" key="1">
    <citation type="submission" date="2020-06" db="EMBL/GenBank/DDBJ databases">
        <title>Transcriptomic and genomic resources for Thalictrum thalictroides and T. hernandezii: Facilitating candidate gene discovery in an emerging model plant lineage.</title>
        <authorList>
            <person name="Arias T."/>
            <person name="Riano-Pachon D.M."/>
            <person name="Di Stilio V.S."/>
        </authorList>
    </citation>
    <scope>NUCLEOTIDE SEQUENCE [LARGE SCALE GENOMIC DNA]</scope>
    <source>
        <strain evidence="7">cv. WT478/WT964</strain>
        <tissue evidence="6">Leaves</tissue>
    </source>
</reference>
<dbReference type="GO" id="GO:0016020">
    <property type="term" value="C:membrane"/>
    <property type="evidence" value="ECO:0007669"/>
    <property type="project" value="UniProtKB-SubCell"/>
</dbReference>
<gene>
    <name evidence="6" type="ORF">FRX31_002613</name>
</gene>
<dbReference type="InterPro" id="IPR007248">
    <property type="entry name" value="Mpv17_PMP22"/>
</dbReference>
<keyword evidence="3" id="KW-0812">Transmembrane</keyword>
<comment type="similarity">
    <text evidence="2">Belongs to the peroxisomal membrane protein PXMP2/4 family.</text>
</comment>
<proteinExistence type="inferred from homology"/>
<comment type="subcellular location">
    <subcellularLocation>
        <location evidence="1">Membrane</location>
        <topology evidence="1">Multi-pass membrane protein</topology>
    </subcellularLocation>
</comment>
<evidence type="ECO:0000256" key="5">
    <source>
        <dbReference type="ARBA" id="ARBA00023136"/>
    </source>
</evidence>
<name>A0A7J6XFG6_THATH</name>
<evidence type="ECO:0000256" key="4">
    <source>
        <dbReference type="ARBA" id="ARBA00022989"/>
    </source>
</evidence>
<dbReference type="Proteomes" id="UP000554482">
    <property type="component" value="Unassembled WGS sequence"/>
</dbReference>
<dbReference type="Pfam" id="PF04117">
    <property type="entry name" value="Mpv17_PMP22"/>
    <property type="match status" value="1"/>
</dbReference>
<dbReference type="GO" id="GO:0005737">
    <property type="term" value="C:cytoplasm"/>
    <property type="evidence" value="ECO:0007669"/>
    <property type="project" value="TreeGrafter"/>
</dbReference>
<dbReference type="EMBL" id="JABWDY010000939">
    <property type="protein sequence ID" value="KAF5207797.1"/>
    <property type="molecule type" value="Genomic_DNA"/>
</dbReference>
<dbReference type="OrthoDB" id="430207at2759"/>
<dbReference type="PANTHER" id="PTHR11266:SF18">
    <property type="entry name" value="OS12G0508100 PROTEIN"/>
    <property type="match status" value="1"/>
</dbReference>
<organism evidence="6 7">
    <name type="scientific">Thalictrum thalictroides</name>
    <name type="common">Rue-anemone</name>
    <name type="synonym">Anemone thalictroides</name>
    <dbReference type="NCBI Taxonomy" id="46969"/>
    <lineage>
        <taxon>Eukaryota</taxon>
        <taxon>Viridiplantae</taxon>
        <taxon>Streptophyta</taxon>
        <taxon>Embryophyta</taxon>
        <taxon>Tracheophyta</taxon>
        <taxon>Spermatophyta</taxon>
        <taxon>Magnoliopsida</taxon>
        <taxon>Ranunculales</taxon>
        <taxon>Ranunculaceae</taxon>
        <taxon>Thalictroideae</taxon>
        <taxon>Thalictrum</taxon>
    </lineage>
</organism>
<sequence length="353" mass="39470">MGVMKFQGVLDKETGEKFVQIVLERPLERLASHSTLILQRIVELALQLIRVSVNLVVPMNALLFLEKAFTCRRIIAAFDSQNELESILFVLINLTVKTMDKFAELICGNALKALKGYLKGGSMHSLPALANFLNLDGKLKDFTFSPPSLYSSTSSTSTSFSYSSTFIGNGFVKWYLTMIKKHPIGTKSITSAGIYTAADISSQMLIDTSSESYDFLRTLRMAGYGMLLAGPTMHFWFNSMSKVLPQRDIITTLKKIFVGQIVYGPIMTAVFFSLNAGLQGENGAEIVARLKRDLLPTLRNGLLYWPLCDFVTFKFIPVHLQPLMTNSFAYLWTIYITYMANLNKVNPAIVEVD</sequence>
<evidence type="ECO:0000313" key="7">
    <source>
        <dbReference type="Proteomes" id="UP000554482"/>
    </source>
</evidence>
<evidence type="ECO:0000313" key="6">
    <source>
        <dbReference type="EMBL" id="KAF5207797.1"/>
    </source>
</evidence>
<evidence type="ECO:0000256" key="1">
    <source>
        <dbReference type="ARBA" id="ARBA00004141"/>
    </source>
</evidence>
<evidence type="ECO:0000256" key="3">
    <source>
        <dbReference type="ARBA" id="ARBA00022692"/>
    </source>
</evidence>
<evidence type="ECO:0000256" key="2">
    <source>
        <dbReference type="ARBA" id="ARBA00006824"/>
    </source>
</evidence>
<comment type="caution">
    <text evidence="6">The sequence shown here is derived from an EMBL/GenBank/DDBJ whole genome shotgun (WGS) entry which is preliminary data.</text>
</comment>
<keyword evidence="5" id="KW-0472">Membrane</keyword>
<dbReference type="PANTHER" id="PTHR11266">
    <property type="entry name" value="PEROXISOMAL MEMBRANE PROTEIN 2, PXMP2 MPV17"/>
    <property type="match status" value="1"/>
</dbReference>
<dbReference type="AlphaFoldDB" id="A0A7J6XFG6"/>
<keyword evidence="4" id="KW-1133">Transmembrane helix</keyword>
<protein>
    <submittedName>
        <fullName evidence="6">Mpv17</fullName>
    </submittedName>
</protein>
<accession>A0A7J6XFG6</accession>